<evidence type="ECO:0000256" key="1">
    <source>
        <dbReference type="ARBA" id="ARBA00010139"/>
    </source>
</evidence>
<dbReference type="PANTHER" id="PTHR42877">
    <property type="entry name" value="L-ORNITHINE N(5)-MONOOXYGENASE-RELATED"/>
    <property type="match status" value="1"/>
</dbReference>
<comment type="similarity">
    <text evidence="1">Belongs to the FAD-binding monooxygenase family.</text>
</comment>
<accession>A0ABY2GS00</accession>
<proteinExistence type="inferred from homology"/>
<dbReference type="InterPro" id="IPR036188">
    <property type="entry name" value="FAD/NAD-bd_sf"/>
</dbReference>
<dbReference type="PANTHER" id="PTHR42877:SF5">
    <property type="entry name" value="L-ORNITHINE N(5)-MONOOXYGENASE-RELATED"/>
    <property type="match status" value="1"/>
</dbReference>
<keyword evidence="2" id="KW-0472">Membrane</keyword>
<dbReference type="Pfam" id="PF13738">
    <property type="entry name" value="Pyr_redox_3"/>
    <property type="match status" value="1"/>
</dbReference>
<comment type="caution">
    <text evidence="3">The sequence shown here is derived from an EMBL/GenBank/DDBJ whole genome shotgun (WGS) entry which is preliminary data.</text>
</comment>
<dbReference type="InterPro" id="IPR051209">
    <property type="entry name" value="FAD-bind_Monooxygenase_sf"/>
</dbReference>
<evidence type="ECO:0000313" key="3">
    <source>
        <dbReference type="EMBL" id="TFA98390.1"/>
    </source>
</evidence>
<keyword evidence="4" id="KW-1185">Reference proteome</keyword>
<gene>
    <name evidence="3" type="ORF">CCMA1212_009881</name>
</gene>
<dbReference type="EMBL" id="PPTA01000020">
    <property type="protein sequence ID" value="TFA98390.1"/>
    <property type="molecule type" value="Genomic_DNA"/>
</dbReference>
<evidence type="ECO:0000256" key="2">
    <source>
        <dbReference type="SAM" id="Phobius"/>
    </source>
</evidence>
<keyword evidence="2" id="KW-1133">Transmembrane helix</keyword>
<keyword evidence="3" id="KW-0503">Monooxygenase</keyword>
<dbReference type="SUPFAM" id="SSF51905">
    <property type="entry name" value="FAD/NAD(P)-binding domain"/>
    <property type="match status" value="2"/>
</dbReference>
<reference evidence="3 4" key="1">
    <citation type="submission" date="2018-01" db="EMBL/GenBank/DDBJ databases">
        <title>Genome characterization of the sugarcane-associated fungus Trichoderma ghanense CCMA-1212 and their application in lignocelulose bioconversion.</title>
        <authorList>
            <person name="Steindorff A.S."/>
            <person name="Mendes T.D."/>
            <person name="Vilela E.S.D."/>
            <person name="Rodrigues D.S."/>
            <person name="Formighieri E.F."/>
            <person name="Melo I.S."/>
            <person name="Favaro L.C.L."/>
        </authorList>
    </citation>
    <scope>NUCLEOTIDE SEQUENCE [LARGE SCALE GENOMIC DNA]</scope>
    <source>
        <strain evidence="3 4">CCMA-1212</strain>
    </source>
</reference>
<feature type="transmembrane region" description="Helical" evidence="2">
    <location>
        <begin position="48"/>
        <end position="65"/>
    </location>
</feature>
<name>A0ABY2GS00_9HYPO</name>
<organism evidence="3 4">
    <name type="scientific">Trichoderma ghanense</name>
    <dbReference type="NCBI Taxonomy" id="65468"/>
    <lineage>
        <taxon>Eukaryota</taxon>
        <taxon>Fungi</taxon>
        <taxon>Dikarya</taxon>
        <taxon>Ascomycota</taxon>
        <taxon>Pezizomycotina</taxon>
        <taxon>Sordariomycetes</taxon>
        <taxon>Hypocreomycetidae</taxon>
        <taxon>Hypocreales</taxon>
        <taxon>Hypocreaceae</taxon>
        <taxon>Trichoderma</taxon>
    </lineage>
</organism>
<dbReference type="Proteomes" id="UP001642720">
    <property type="component" value="Unassembled WGS sequence"/>
</dbReference>
<evidence type="ECO:0000313" key="4">
    <source>
        <dbReference type="Proteomes" id="UP001642720"/>
    </source>
</evidence>
<dbReference type="Gene3D" id="3.50.50.60">
    <property type="entry name" value="FAD/NAD(P)-binding domain"/>
    <property type="match status" value="2"/>
</dbReference>
<dbReference type="GeneID" id="300581395"/>
<keyword evidence="2" id="KW-0812">Transmembrane</keyword>
<protein>
    <submittedName>
        <fullName evidence="3">Baeyer-Villiger monooxygenase</fullName>
    </submittedName>
</protein>
<sequence>MITYIQLSTSISDSLLHSFGSVLWECPIRQTTQLMLATSPSMTENTDILIIAAGISGVGFAIQLVRQFGTRNFKLIEKSDNIGGTWWTNSYPGCGCDVSSHFFSYSFTLKPDWTSKFALQSEIHQYFTKVVARYDIHRHVRLASLVEKAFWDAASGMWHITVRDVHTSELMEYRSKILISAVGTLSVPRKCTIPGASSFHGKIFHTAQWDHTFNWKDKELVVVGKAPNSSYDAWYPDGNNQNCRKRMLCDRNNPEVSSGPGAAKTVTQFCQQAHWLADRPNPEYSAWFKWIMERERDFAGFGIETGAEIRRGWSQDAANYILCTRTMSTSIEDPVEESVPNGVRTKTGRIIHADAIIFGVGGISIQDHFLQWNQISEGVSSAYLGTCHSAFPSFFIMMGPDTLSGHLSVIYTTECQINFTLRIIKPILNAMGTGTSGWQRVGLPATIVSVKPSAEKKDIGTVGKLVWATGCTSWCIDESTKRNYIMFPDWQYKFWLSSVFIAWDDFVYRTSEKFN</sequence>
<dbReference type="GO" id="GO:0004497">
    <property type="term" value="F:monooxygenase activity"/>
    <property type="evidence" value="ECO:0007669"/>
    <property type="project" value="UniProtKB-KW"/>
</dbReference>
<dbReference type="RefSeq" id="XP_073554592.1">
    <property type="nucleotide sequence ID" value="XM_073706945.1"/>
</dbReference>
<keyword evidence="3" id="KW-0560">Oxidoreductase</keyword>